<dbReference type="SUPFAM" id="SSF56752">
    <property type="entry name" value="D-aminoacid aminotransferase-like PLP-dependent enzymes"/>
    <property type="match status" value="1"/>
</dbReference>
<comment type="caution">
    <text evidence="1">The sequence shown here is derived from an EMBL/GenBank/DDBJ whole genome shotgun (WGS) entry which is preliminary data.</text>
</comment>
<dbReference type="Gene3D" id="3.30.470.10">
    <property type="match status" value="1"/>
</dbReference>
<dbReference type="Pfam" id="PF01063">
    <property type="entry name" value="Aminotran_4"/>
    <property type="match status" value="1"/>
</dbReference>
<dbReference type="AlphaFoldDB" id="A0A8J3KPS1"/>
<accession>A0A8J3KPS1</accession>
<dbReference type="InterPro" id="IPR036038">
    <property type="entry name" value="Aminotransferase-like"/>
</dbReference>
<keyword evidence="2" id="KW-1185">Reference proteome</keyword>
<reference evidence="1 2" key="1">
    <citation type="submission" date="2021-01" db="EMBL/GenBank/DDBJ databases">
        <title>Whole genome shotgun sequence of Catellatospora coxensis NBRC 107359.</title>
        <authorList>
            <person name="Komaki H."/>
            <person name="Tamura T."/>
        </authorList>
    </citation>
    <scope>NUCLEOTIDE SEQUENCE [LARGE SCALE GENOMIC DNA]</scope>
    <source>
        <strain evidence="1 2">NBRC 107359</strain>
    </source>
</reference>
<organism evidence="1 2">
    <name type="scientific">Catellatospora coxensis</name>
    <dbReference type="NCBI Taxonomy" id="310354"/>
    <lineage>
        <taxon>Bacteria</taxon>
        <taxon>Bacillati</taxon>
        <taxon>Actinomycetota</taxon>
        <taxon>Actinomycetes</taxon>
        <taxon>Micromonosporales</taxon>
        <taxon>Micromonosporaceae</taxon>
        <taxon>Catellatospora</taxon>
    </lineage>
</organism>
<dbReference type="GO" id="GO:0003824">
    <property type="term" value="F:catalytic activity"/>
    <property type="evidence" value="ECO:0007669"/>
    <property type="project" value="InterPro"/>
</dbReference>
<evidence type="ECO:0000313" key="2">
    <source>
        <dbReference type="Proteomes" id="UP000630887"/>
    </source>
</evidence>
<dbReference type="InterPro" id="IPR001544">
    <property type="entry name" value="Aminotrans_IV"/>
</dbReference>
<sequence>MTAGYVWRSALSSDSSDVWIGRSASRVGAAYIRRVTGPDHTRVEIDGRAADADALALIEHRAWGHFTAMQVRDGRTRGLDLHLARLQAAHRATYGADLDGALIRDRIRHALGGAPDASVRVYGYWAGLIVTVRQPELMPSRPHQVSSQHFQRAFAALKHPGSGAAQGYFLDRALAAGFDEALLVDAQGTIAEGAITNVGFWRAGEIVWPDAPALPGITMLVLRRELDAQQVAQRQASIRLADLPAYDGMFLCNSRGWAPVDRVDDTPVPVPAAMTATIARAYDAAAWDAI</sequence>
<dbReference type="InterPro" id="IPR043131">
    <property type="entry name" value="BCAT-like_N"/>
</dbReference>
<name>A0A8J3KPS1_9ACTN</name>
<dbReference type="NCBIfam" id="NF006734">
    <property type="entry name" value="PRK09266.1"/>
    <property type="match status" value="1"/>
</dbReference>
<proteinExistence type="predicted"/>
<dbReference type="Proteomes" id="UP000630887">
    <property type="component" value="Unassembled WGS sequence"/>
</dbReference>
<dbReference type="InterPro" id="IPR043132">
    <property type="entry name" value="BCAT-like_C"/>
</dbReference>
<evidence type="ECO:0000313" key="1">
    <source>
        <dbReference type="EMBL" id="GIG03817.1"/>
    </source>
</evidence>
<dbReference type="EMBL" id="BONI01000004">
    <property type="protein sequence ID" value="GIG03817.1"/>
    <property type="molecule type" value="Genomic_DNA"/>
</dbReference>
<dbReference type="Gene3D" id="3.20.10.10">
    <property type="entry name" value="D-amino Acid Aminotransferase, subunit A, domain 2"/>
    <property type="match status" value="1"/>
</dbReference>
<evidence type="ECO:0008006" key="3">
    <source>
        <dbReference type="Google" id="ProtNLM"/>
    </source>
</evidence>
<protein>
    <recommendedName>
        <fullName evidence="3">Branched-subunit amino acid aminotransferase/4-amino-4-deoxychorismate lyase</fullName>
    </recommendedName>
</protein>
<gene>
    <name evidence="1" type="ORF">Cco03nite_05170</name>
</gene>